<protein>
    <recommendedName>
        <fullName evidence="5">RIO2 kinase winged helix domain-containing protein</fullName>
    </recommendedName>
</protein>
<evidence type="ECO:0000259" key="5">
    <source>
        <dbReference type="Pfam" id="PF09202"/>
    </source>
</evidence>
<proteinExistence type="predicted"/>
<dbReference type="InterPro" id="IPR036388">
    <property type="entry name" value="WH-like_DNA-bd_sf"/>
</dbReference>
<reference evidence="6 7" key="1">
    <citation type="journal article" date="2017" name="Front. Genet.">
        <title>Draft sequencing of the heterozygous diploid genome of Satsuma (Citrus unshiu Marc.) using a hybrid assembly approach.</title>
        <authorList>
            <person name="Shimizu T."/>
            <person name="Tanizawa Y."/>
            <person name="Mochizuki T."/>
            <person name="Nagasaki H."/>
            <person name="Yoshioka T."/>
            <person name="Toyoda A."/>
            <person name="Fujiyama A."/>
            <person name="Kaminuma E."/>
            <person name="Nakamura Y."/>
        </authorList>
    </citation>
    <scope>NUCLEOTIDE SEQUENCE [LARGE SCALE GENOMIC DNA]</scope>
    <source>
        <strain evidence="7">cv. Miyagawa wase</strain>
    </source>
</reference>
<dbReference type="InterPro" id="IPR015285">
    <property type="entry name" value="RIO2_wHTH_N"/>
</dbReference>
<dbReference type="InterPro" id="IPR036390">
    <property type="entry name" value="WH_DNA-bd_sf"/>
</dbReference>
<gene>
    <name evidence="6" type="ORF">CUMW_175540</name>
</gene>
<evidence type="ECO:0000313" key="7">
    <source>
        <dbReference type="Proteomes" id="UP000236630"/>
    </source>
</evidence>
<dbReference type="Proteomes" id="UP000236630">
    <property type="component" value="Unassembled WGS sequence"/>
</dbReference>
<dbReference type="EMBL" id="BDQV01000149">
    <property type="protein sequence ID" value="GAY56911.1"/>
    <property type="molecule type" value="Genomic_DNA"/>
</dbReference>
<dbReference type="SUPFAM" id="SSF46785">
    <property type="entry name" value="Winged helix' DNA-binding domain"/>
    <property type="match status" value="1"/>
</dbReference>
<name>A0A2H5PX51_CITUN</name>
<dbReference type="PANTHER" id="PTHR45852:SF1">
    <property type="entry name" value="SERINE_THREONINE-PROTEIN KINASE RIO2"/>
    <property type="match status" value="1"/>
</dbReference>
<dbReference type="Gene3D" id="1.10.10.10">
    <property type="entry name" value="Winged helix-like DNA-binding domain superfamily/Winged helix DNA-binding domain"/>
    <property type="match status" value="1"/>
</dbReference>
<keyword evidence="1" id="KW-0808">Transferase</keyword>
<dbReference type="GO" id="GO:0005829">
    <property type="term" value="C:cytosol"/>
    <property type="evidence" value="ECO:0007669"/>
    <property type="project" value="TreeGrafter"/>
</dbReference>
<dbReference type="GO" id="GO:0005524">
    <property type="term" value="F:ATP binding"/>
    <property type="evidence" value="ECO:0007669"/>
    <property type="project" value="UniProtKB-KW"/>
</dbReference>
<dbReference type="PANTHER" id="PTHR45852">
    <property type="entry name" value="SER/THR-PROTEIN KINASE RIO2"/>
    <property type="match status" value="1"/>
</dbReference>
<feature type="domain" description="RIO2 kinase winged helix" evidence="5">
    <location>
        <begin position="8"/>
        <end position="33"/>
    </location>
</feature>
<organism evidence="6 7">
    <name type="scientific">Citrus unshiu</name>
    <name type="common">Satsuma mandarin</name>
    <name type="synonym">Citrus nobilis var. unshiu</name>
    <dbReference type="NCBI Taxonomy" id="55188"/>
    <lineage>
        <taxon>Eukaryota</taxon>
        <taxon>Viridiplantae</taxon>
        <taxon>Streptophyta</taxon>
        <taxon>Embryophyta</taxon>
        <taxon>Tracheophyta</taxon>
        <taxon>Spermatophyta</taxon>
        <taxon>Magnoliopsida</taxon>
        <taxon>eudicotyledons</taxon>
        <taxon>Gunneridae</taxon>
        <taxon>Pentapetalae</taxon>
        <taxon>rosids</taxon>
        <taxon>malvids</taxon>
        <taxon>Sapindales</taxon>
        <taxon>Rutaceae</taxon>
        <taxon>Aurantioideae</taxon>
        <taxon>Citrus</taxon>
    </lineage>
</organism>
<evidence type="ECO:0000313" key="6">
    <source>
        <dbReference type="EMBL" id="GAY56911.1"/>
    </source>
</evidence>
<keyword evidence="2" id="KW-0547">Nucleotide-binding</keyword>
<dbReference type="Pfam" id="PF09202">
    <property type="entry name" value="Rio2_N"/>
    <property type="match status" value="1"/>
</dbReference>
<dbReference type="GO" id="GO:0005634">
    <property type="term" value="C:nucleus"/>
    <property type="evidence" value="ECO:0007669"/>
    <property type="project" value="TreeGrafter"/>
</dbReference>
<dbReference type="GO" id="GO:0030688">
    <property type="term" value="C:preribosome, small subunit precursor"/>
    <property type="evidence" value="ECO:0007669"/>
    <property type="project" value="TreeGrafter"/>
</dbReference>
<comment type="caution">
    <text evidence="6">The sequence shown here is derived from an EMBL/GenBank/DDBJ whole genome shotgun (WGS) entry which is preliminary data.</text>
</comment>
<sequence>MKLDVDVLRYLSKDDFRVLTAVEMGTRNMFLIALVMCLDDGFRLTYLGYDFLAFKTLW</sequence>
<keyword evidence="4" id="KW-0067">ATP-binding</keyword>
<dbReference type="GO" id="GO:0004674">
    <property type="term" value="F:protein serine/threonine kinase activity"/>
    <property type="evidence" value="ECO:0007669"/>
    <property type="project" value="InterPro"/>
</dbReference>
<evidence type="ECO:0000256" key="3">
    <source>
        <dbReference type="ARBA" id="ARBA00022777"/>
    </source>
</evidence>
<evidence type="ECO:0000256" key="4">
    <source>
        <dbReference type="ARBA" id="ARBA00022840"/>
    </source>
</evidence>
<dbReference type="AlphaFoldDB" id="A0A2H5PX51"/>
<dbReference type="GO" id="GO:0030490">
    <property type="term" value="P:maturation of SSU-rRNA"/>
    <property type="evidence" value="ECO:0007669"/>
    <property type="project" value="TreeGrafter"/>
</dbReference>
<evidence type="ECO:0000256" key="2">
    <source>
        <dbReference type="ARBA" id="ARBA00022741"/>
    </source>
</evidence>
<keyword evidence="7" id="KW-1185">Reference proteome</keyword>
<evidence type="ECO:0000256" key="1">
    <source>
        <dbReference type="ARBA" id="ARBA00022679"/>
    </source>
</evidence>
<accession>A0A2H5PX51</accession>
<keyword evidence="3" id="KW-0418">Kinase</keyword>